<organism evidence="1 2">
    <name type="scientific">Thermomonospora umbrina</name>
    <dbReference type="NCBI Taxonomy" id="111806"/>
    <lineage>
        <taxon>Bacteria</taxon>
        <taxon>Bacillati</taxon>
        <taxon>Actinomycetota</taxon>
        <taxon>Actinomycetes</taxon>
        <taxon>Streptosporangiales</taxon>
        <taxon>Thermomonosporaceae</taxon>
        <taxon>Thermomonospora</taxon>
    </lineage>
</organism>
<gene>
    <name evidence="1" type="ORF">DFJ69_3869</name>
</gene>
<sequence length="330" mass="35635">MSSSPAPSLIWAESPLQLLSAVEACHLDLPPTPVDLRLRAGMAPLEATAAEVERLGAPPGLRLPGDPAGTARPPRGGCWIVGDVFSGAVQRGLVLPGDHRLVVVDDGLATLHLLELLTSARPRPLTRARARPGPTRRALGLAAWMRLRAAAKSGRLTVLTALPVSADLAGALGELSVTLRTHDFPWLRSRPPAAPPEQRLVVLGSSLVRNDLVRREPYVRWVRSLAEREPLSYRPHRRESPDVLAELSADPRISVAEPGVPVELSLRGLTAEHRVISLPSTALTSLRLILRAARTRIEGVPIPADWWTSAADRELRDHLSLFVGGVELIT</sequence>
<dbReference type="Proteomes" id="UP000256661">
    <property type="component" value="Unassembled WGS sequence"/>
</dbReference>
<proteinExistence type="predicted"/>
<dbReference type="EMBL" id="QTTT01000001">
    <property type="protein sequence ID" value="REE98382.1"/>
    <property type="molecule type" value="Genomic_DNA"/>
</dbReference>
<dbReference type="OrthoDB" id="3511915at2"/>
<evidence type="ECO:0000313" key="2">
    <source>
        <dbReference type="Proteomes" id="UP000256661"/>
    </source>
</evidence>
<dbReference type="AlphaFoldDB" id="A0A3D9SR02"/>
<keyword evidence="2" id="KW-1185">Reference proteome</keyword>
<comment type="caution">
    <text evidence="1">The sequence shown here is derived from an EMBL/GenBank/DDBJ whole genome shotgun (WGS) entry which is preliminary data.</text>
</comment>
<accession>A0A3D9SR02</accession>
<name>A0A3D9SR02_9ACTN</name>
<dbReference type="RefSeq" id="WP_116023842.1">
    <property type="nucleotide sequence ID" value="NZ_QTTT01000001.1"/>
</dbReference>
<reference evidence="1 2" key="1">
    <citation type="submission" date="2018-08" db="EMBL/GenBank/DDBJ databases">
        <title>Sequencing the genomes of 1000 actinobacteria strains.</title>
        <authorList>
            <person name="Klenk H.-P."/>
        </authorList>
    </citation>
    <scope>NUCLEOTIDE SEQUENCE [LARGE SCALE GENOMIC DNA]</scope>
    <source>
        <strain evidence="1 2">DSM 43927</strain>
    </source>
</reference>
<evidence type="ECO:0000313" key="1">
    <source>
        <dbReference type="EMBL" id="REE98382.1"/>
    </source>
</evidence>
<protein>
    <submittedName>
        <fullName evidence="1">Uncharacterized protein</fullName>
    </submittedName>
</protein>